<keyword evidence="4" id="KW-0175">Coiled coil</keyword>
<proteinExistence type="inferred from homology"/>
<accession>X0XEH6</accession>
<evidence type="ECO:0000256" key="2">
    <source>
        <dbReference type="ARBA" id="ARBA00022448"/>
    </source>
</evidence>
<dbReference type="AlphaFoldDB" id="X0XEH6"/>
<dbReference type="GO" id="GO:0046961">
    <property type="term" value="F:proton-transporting ATPase activity, rotational mechanism"/>
    <property type="evidence" value="ECO:0007669"/>
    <property type="project" value="InterPro"/>
</dbReference>
<dbReference type="PANTHER" id="PTHR11671">
    <property type="entry name" value="V-TYPE ATP SYNTHASE SUBUNIT D"/>
    <property type="match status" value="1"/>
</dbReference>
<keyword evidence="2" id="KW-0813">Transport</keyword>
<evidence type="ECO:0000256" key="3">
    <source>
        <dbReference type="ARBA" id="ARBA00023065"/>
    </source>
</evidence>
<name>X0XEH6_9ZZZZ</name>
<evidence type="ECO:0000313" key="5">
    <source>
        <dbReference type="EMBL" id="GAG35043.1"/>
    </source>
</evidence>
<protein>
    <recommendedName>
        <fullName evidence="6">V-type ATP synthase subunit D</fullName>
    </recommendedName>
</protein>
<evidence type="ECO:0000256" key="1">
    <source>
        <dbReference type="ARBA" id="ARBA00005850"/>
    </source>
</evidence>
<gene>
    <name evidence="5" type="ORF">S01H1_63371</name>
</gene>
<organism evidence="5">
    <name type="scientific">marine sediment metagenome</name>
    <dbReference type="NCBI Taxonomy" id="412755"/>
    <lineage>
        <taxon>unclassified sequences</taxon>
        <taxon>metagenomes</taxon>
        <taxon>ecological metagenomes</taxon>
    </lineage>
</organism>
<keyword evidence="3" id="KW-0406">Ion transport</keyword>
<dbReference type="Gene3D" id="1.10.287.3240">
    <property type="match status" value="1"/>
</dbReference>
<dbReference type="Pfam" id="PF01813">
    <property type="entry name" value="ATP-synt_D"/>
    <property type="match status" value="1"/>
</dbReference>
<sequence length="108" mass="12202">MSVRVPQLAKEIAGDIVCYGFSTTSGELDVALRALERAFDSLIELAEKEKQAQLLATELQMTRRRVNVLEHVVIPDIQETIKFIYSKLGEAERDNISRLMKIADIIRA</sequence>
<feature type="coiled-coil region" evidence="4">
    <location>
        <begin position="32"/>
        <end position="65"/>
    </location>
</feature>
<comment type="similarity">
    <text evidence="1">Belongs to the V-ATPase D subunit family.</text>
</comment>
<dbReference type="EMBL" id="BARS01041696">
    <property type="protein sequence ID" value="GAG35043.1"/>
    <property type="molecule type" value="Genomic_DNA"/>
</dbReference>
<evidence type="ECO:0000256" key="4">
    <source>
        <dbReference type="SAM" id="Coils"/>
    </source>
</evidence>
<dbReference type="NCBIfam" id="TIGR00309">
    <property type="entry name" value="V_ATPase_subD"/>
    <property type="match status" value="1"/>
</dbReference>
<reference evidence="5" key="1">
    <citation type="journal article" date="2014" name="Front. Microbiol.">
        <title>High frequency of phylogenetically diverse reductive dehalogenase-homologous genes in deep subseafloor sedimentary metagenomes.</title>
        <authorList>
            <person name="Kawai M."/>
            <person name="Futagami T."/>
            <person name="Toyoda A."/>
            <person name="Takaki Y."/>
            <person name="Nishi S."/>
            <person name="Hori S."/>
            <person name="Arai W."/>
            <person name="Tsubouchi T."/>
            <person name="Morono Y."/>
            <person name="Uchiyama I."/>
            <person name="Ito T."/>
            <person name="Fujiyama A."/>
            <person name="Inagaki F."/>
            <person name="Takami H."/>
        </authorList>
    </citation>
    <scope>NUCLEOTIDE SEQUENCE</scope>
    <source>
        <strain evidence="5">Expedition CK06-06</strain>
    </source>
</reference>
<evidence type="ECO:0008006" key="6">
    <source>
        <dbReference type="Google" id="ProtNLM"/>
    </source>
</evidence>
<comment type="caution">
    <text evidence="5">The sequence shown here is derived from an EMBL/GenBank/DDBJ whole genome shotgun (WGS) entry which is preliminary data.</text>
</comment>
<dbReference type="InterPro" id="IPR002699">
    <property type="entry name" value="V_ATPase_D"/>
</dbReference>